<proteinExistence type="predicted"/>
<accession>A0A8S5QLT6</accession>
<organism evidence="1">
    <name type="scientific">Siphoviridae sp. ctekV29</name>
    <dbReference type="NCBI Taxonomy" id="2826406"/>
    <lineage>
        <taxon>Viruses</taxon>
        <taxon>Duplodnaviria</taxon>
        <taxon>Heunggongvirae</taxon>
        <taxon>Uroviricota</taxon>
        <taxon>Caudoviricetes</taxon>
    </lineage>
</organism>
<reference evidence="1" key="1">
    <citation type="journal article" date="2021" name="Proc. Natl. Acad. Sci. U.S.A.">
        <title>A Catalog of Tens of Thousands of Viruses from Human Metagenomes Reveals Hidden Associations with Chronic Diseases.</title>
        <authorList>
            <person name="Tisza M.J."/>
            <person name="Buck C.B."/>
        </authorList>
    </citation>
    <scope>NUCLEOTIDE SEQUENCE</scope>
    <source>
        <strain evidence="1">CtekV29</strain>
    </source>
</reference>
<sequence>MLFIRNDVENGPENQIIHSCLAELRHDGSDVKRQFETTLNPACRGFLLSGDTTGVFAKVHCTSTPVISPN</sequence>
<protein>
    <submittedName>
        <fullName evidence="1">Uncharacterized protein</fullName>
    </submittedName>
</protein>
<dbReference type="EMBL" id="BK015690">
    <property type="protein sequence ID" value="DAE20231.1"/>
    <property type="molecule type" value="Genomic_DNA"/>
</dbReference>
<evidence type="ECO:0000313" key="1">
    <source>
        <dbReference type="EMBL" id="DAE20231.1"/>
    </source>
</evidence>
<name>A0A8S5QLT6_9CAUD</name>